<dbReference type="Proteomes" id="UP000035996">
    <property type="component" value="Unassembled WGS sequence"/>
</dbReference>
<keyword evidence="2 6" id="KW-0812">Transmembrane</keyword>
<evidence type="ECO:0000259" key="7">
    <source>
        <dbReference type="Pfam" id="PF05140"/>
    </source>
</evidence>
<feature type="transmembrane region" description="Helical" evidence="6">
    <location>
        <begin position="218"/>
        <end position="236"/>
    </location>
</feature>
<name>A0A0J6CYA0_9BACL</name>
<organism evidence="8 9">
    <name type="scientific">Guptibacillus hwajinpoensis</name>
    <dbReference type="NCBI Taxonomy" id="208199"/>
    <lineage>
        <taxon>Bacteria</taxon>
        <taxon>Bacillati</taxon>
        <taxon>Bacillota</taxon>
        <taxon>Bacilli</taxon>
        <taxon>Bacillales</taxon>
        <taxon>Guptibacillaceae</taxon>
        <taxon>Guptibacillus</taxon>
    </lineage>
</organism>
<evidence type="ECO:0000313" key="9">
    <source>
        <dbReference type="Proteomes" id="UP000035996"/>
    </source>
</evidence>
<dbReference type="OrthoDB" id="9770923at2"/>
<dbReference type="PANTHER" id="PTHR31566">
    <property type="entry name" value="CYTOCHROME C BIOGENESIS PROTEIN CCS1, CHLOROPLASTIC"/>
    <property type="match status" value="1"/>
</dbReference>
<evidence type="ECO:0000256" key="4">
    <source>
        <dbReference type="ARBA" id="ARBA00022989"/>
    </source>
</evidence>
<keyword evidence="9" id="KW-1185">Reference proteome</keyword>
<dbReference type="PATRIC" id="fig|157733.3.peg.2602"/>
<feature type="transmembrane region" description="Helical" evidence="6">
    <location>
        <begin position="126"/>
        <end position="148"/>
    </location>
</feature>
<feature type="domain" description="ResB-like" evidence="7">
    <location>
        <begin position="67"/>
        <end position="522"/>
    </location>
</feature>
<evidence type="ECO:0000256" key="5">
    <source>
        <dbReference type="ARBA" id="ARBA00023136"/>
    </source>
</evidence>
<reference evidence="8" key="1">
    <citation type="submission" date="2015-06" db="EMBL/GenBank/DDBJ databases">
        <authorList>
            <person name="Liu B."/>
            <person name="Wang J."/>
            <person name="Zhu Y."/>
            <person name="Liu G."/>
            <person name="Chen Q."/>
            <person name="Zheng C."/>
            <person name="Che J."/>
            <person name="Ge C."/>
            <person name="Shi H."/>
            <person name="Pan Z."/>
            <person name="Liu X."/>
        </authorList>
    </citation>
    <scope>NUCLEOTIDE SEQUENCE [LARGE SCALE GENOMIC DNA]</scope>
    <source>
        <strain evidence="8">DSM 16346</strain>
    </source>
</reference>
<dbReference type="InterPro" id="IPR023494">
    <property type="entry name" value="Cyt_c_bgen_Ccs1/CcsB/ResB"/>
</dbReference>
<sequence>MSKKNITCECGHVNPYGTEICEVCGKPLQGDLKSNKLLNMRYEGSARRSQTYRTTIVDKIWNFFSSVKVGIWIIVLLLVASAIGTIFPQEMYIPPLSDPTVYYEEQYGILGQLYYDLGFHNLYGSWWYMLLIAALGLSLIVASLDRFVPLYRALKKQRVIRHESFMKRQKYFGVTEVDDNKVELTSIKEALQKKRYNVKEEDGHLFAEKNRFSRWGPYVNHIGLILFLIGGMLRFFPGMYVDEVLWLREGETEQIKGTEEAYYLKSDGFILETYDNNDAKFKDAIEASGQAAVVKNYQTDSVLYKQVGERIAGTDPELKKIKEHPIQVNKPLKFDGYAIYQVDYKLNELQSMTFTMDNKETEESVGELTVNLYNPEKEYELKDGYRVEVMDYFPDFEFNDKGEPTTKSKVPNNPAFILNMISPEHPDGEVAFVAIKQNLEPLGENEYKMSFQNVDTKNVSGLVVRKDNTLWILAIGGAIFMIGVIQGMYWNHRRIWVRRKDNEIWLSSHTNKNWYGLKRELESVTNQTGLQMPIDQSEQKNRY</sequence>
<dbReference type="RefSeq" id="WP_048309193.1">
    <property type="nucleotide sequence ID" value="NZ_CP119526.1"/>
</dbReference>
<dbReference type="GO" id="GO:0017004">
    <property type="term" value="P:cytochrome complex assembly"/>
    <property type="evidence" value="ECO:0007669"/>
    <property type="project" value="UniProtKB-KW"/>
</dbReference>
<feature type="transmembrane region" description="Helical" evidence="6">
    <location>
        <begin position="470"/>
        <end position="490"/>
    </location>
</feature>
<dbReference type="AlphaFoldDB" id="A0A0J6CYA0"/>
<dbReference type="InterPro" id="IPR007816">
    <property type="entry name" value="ResB-like_domain"/>
</dbReference>
<dbReference type="STRING" id="157733.AB986_01945"/>
<protein>
    <submittedName>
        <fullName evidence="8">Cytochrome C biogenesis protein</fullName>
    </submittedName>
</protein>
<gene>
    <name evidence="8" type="ORF">AB986_01945</name>
</gene>
<evidence type="ECO:0000256" key="6">
    <source>
        <dbReference type="SAM" id="Phobius"/>
    </source>
</evidence>
<evidence type="ECO:0000313" key="8">
    <source>
        <dbReference type="EMBL" id="KMM38110.1"/>
    </source>
</evidence>
<evidence type="ECO:0000256" key="2">
    <source>
        <dbReference type="ARBA" id="ARBA00022692"/>
    </source>
</evidence>
<proteinExistence type="predicted"/>
<comment type="caution">
    <text evidence="8">The sequence shown here is derived from an EMBL/GenBank/DDBJ whole genome shotgun (WGS) entry which is preliminary data.</text>
</comment>
<dbReference type="PANTHER" id="PTHR31566:SF0">
    <property type="entry name" value="CYTOCHROME C BIOGENESIS PROTEIN CCS1, CHLOROPLASTIC"/>
    <property type="match status" value="1"/>
</dbReference>
<keyword evidence="3" id="KW-0201">Cytochrome c-type biogenesis</keyword>
<dbReference type="Pfam" id="PF05140">
    <property type="entry name" value="ResB"/>
    <property type="match status" value="1"/>
</dbReference>
<evidence type="ECO:0000256" key="1">
    <source>
        <dbReference type="ARBA" id="ARBA00004141"/>
    </source>
</evidence>
<dbReference type="EMBL" id="LELK01000001">
    <property type="protein sequence ID" value="KMM38110.1"/>
    <property type="molecule type" value="Genomic_DNA"/>
</dbReference>
<dbReference type="GO" id="GO:0016020">
    <property type="term" value="C:membrane"/>
    <property type="evidence" value="ECO:0007669"/>
    <property type="project" value="UniProtKB-SubCell"/>
</dbReference>
<feature type="transmembrane region" description="Helical" evidence="6">
    <location>
        <begin position="69"/>
        <end position="87"/>
    </location>
</feature>
<evidence type="ECO:0000256" key="3">
    <source>
        <dbReference type="ARBA" id="ARBA00022748"/>
    </source>
</evidence>
<keyword evidence="5 6" id="KW-0472">Membrane</keyword>
<comment type="subcellular location">
    <subcellularLocation>
        <location evidence="1">Membrane</location>
        <topology evidence="1">Multi-pass membrane protein</topology>
    </subcellularLocation>
</comment>
<keyword evidence="4 6" id="KW-1133">Transmembrane helix</keyword>
<accession>A0A0J6CYA0</accession>